<keyword evidence="4 5" id="KW-0449">Lipoprotein</keyword>
<evidence type="ECO:0000256" key="5">
    <source>
        <dbReference type="PIRSR" id="PIRSR604241-50"/>
    </source>
</evidence>
<organism evidence="7 8">
    <name type="scientific">Babesia ovis</name>
    <dbReference type="NCBI Taxonomy" id="5869"/>
    <lineage>
        <taxon>Eukaryota</taxon>
        <taxon>Sar</taxon>
        <taxon>Alveolata</taxon>
        <taxon>Apicomplexa</taxon>
        <taxon>Aconoidasida</taxon>
        <taxon>Piroplasmida</taxon>
        <taxon>Babesiidae</taxon>
        <taxon>Babesia</taxon>
    </lineage>
</organism>
<evidence type="ECO:0000256" key="3">
    <source>
        <dbReference type="ARBA" id="ARBA00023136"/>
    </source>
</evidence>
<evidence type="ECO:0000256" key="1">
    <source>
        <dbReference type="ARBA" id="ARBA00004370"/>
    </source>
</evidence>
<keyword evidence="3" id="KW-0472">Membrane</keyword>
<dbReference type="InterPro" id="IPR029071">
    <property type="entry name" value="Ubiquitin-like_domsf"/>
</dbReference>
<dbReference type="Gene3D" id="3.10.20.90">
    <property type="entry name" value="Phosphatidylinositol 3-kinase Catalytic Subunit, Chain A, domain 1"/>
    <property type="match status" value="1"/>
</dbReference>
<evidence type="ECO:0000256" key="6">
    <source>
        <dbReference type="RuleBase" id="RU004384"/>
    </source>
</evidence>
<dbReference type="GO" id="GO:0006914">
    <property type="term" value="P:autophagy"/>
    <property type="evidence" value="ECO:0007669"/>
    <property type="project" value="UniProtKB-KW"/>
</dbReference>
<keyword evidence="6" id="KW-0072">Autophagy</keyword>
<dbReference type="InterPro" id="IPR004241">
    <property type="entry name" value="Atg8-like"/>
</dbReference>
<evidence type="ECO:0000256" key="4">
    <source>
        <dbReference type="ARBA" id="ARBA00023288"/>
    </source>
</evidence>
<dbReference type="PANTHER" id="PTHR10969">
    <property type="entry name" value="MICROTUBULE-ASSOCIATED PROTEINS 1A/1B LIGHT CHAIN 3-RELATED"/>
    <property type="match status" value="1"/>
</dbReference>
<reference evidence="7" key="1">
    <citation type="submission" date="2019-12" db="EMBL/GenBank/DDBJ databases">
        <title>Genome sequence of Babesia ovis.</title>
        <authorList>
            <person name="Yamagishi J."/>
            <person name="Sevinc F."/>
            <person name="Xuan X."/>
        </authorList>
    </citation>
    <scope>NUCLEOTIDE SEQUENCE</scope>
    <source>
        <strain evidence="7">Selcuk</strain>
    </source>
</reference>
<dbReference type="OrthoDB" id="6738456at2759"/>
<evidence type="ECO:0000313" key="7">
    <source>
        <dbReference type="EMBL" id="GFE53210.1"/>
    </source>
</evidence>
<evidence type="ECO:0000256" key="2">
    <source>
        <dbReference type="ARBA" id="ARBA00007293"/>
    </source>
</evidence>
<dbReference type="SUPFAM" id="SSF54236">
    <property type="entry name" value="Ubiquitin-like"/>
    <property type="match status" value="1"/>
</dbReference>
<comment type="subcellular location">
    <subcellularLocation>
        <location evidence="1">Membrane</location>
    </subcellularLocation>
</comment>
<dbReference type="GO" id="GO:0016020">
    <property type="term" value="C:membrane"/>
    <property type="evidence" value="ECO:0007669"/>
    <property type="project" value="UniProtKB-SubCell"/>
</dbReference>
<dbReference type="EMBL" id="BLIY01000006">
    <property type="protein sequence ID" value="GFE53210.1"/>
    <property type="molecule type" value="Genomic_DNA"/>
</dbReference>
<accession>A0A9W5T9A1</accession>
<feature type="lipid moiety-binding region" description="Phosphatidylserine amidated glycine; alternate" evidence="5">
    <location>
        <position position="126"/>
    </location>
</feature>
<dbReference type="Pfam" id="PF02991">
    <property type="entry name" value="ATG8"/>
    <property type="match status" value="1"/>
</dbReference>
<dbReference type="AlphaFoldDB" id="A0A9W5T9A1"/>
<protein>
    <recommendedName>
        <fullName evidence="6">Autophagy-related protein</fullName>
    </recommendedName>
</protein>
<dbReference type="Proteomes" id="UP001057455">
    <property type="component" value="Unassembled WGS sequence"/>
</dbReference>
<evidence type="ECO:0000313" key="8">
    <source>
        <dbReference type="Proteomes" id="UP001057455"/>
    </source>
</evidence>
<comment type="similarity">
    <text evidence="2 6">Belongs to the ATG8 family.</text>
</comment>
<proteinExistence type="inferred from homology"/>
<gene>
    <name evidence="7" type="ORF">BaOVIS_006140</name>
</gene>
<keyword evidence="8" id="KW-1185">Reference proteome</keyword>
<comment type="caution">
    <text evidence="7">The sequence shown here is derived from an EMBL/GenBank/DDBJ whole genome shotgun (WGS) entry which is preliminary data.</text>
</comment>
<name>A0A9W5T9A1_BABOV</name>
<sequence>MAIGSTPDHSGSFSPPSLEGSDIYERFLNRIPVVCLPRNKTTVRINRSKFLVPANMMYAEFKYILQKHIVAESTANSEYIGKNATLYLYVGDVVPVSQAAIGDLFRKYRSPEGILYMTYANENSLG</sequence>